<dbReference type="Proteomes" id="UP000632339">
    <property type="component" value="Unassembled WGS sequence"/>
</dbReference>
<proteinExistence type="predicted"/>
<dbReference type="EMBL" id="BMLI01000001">
    <property type="protein sequence ID" value="GGM89400.1"/>
    <property type="molecule type" value="Genomic_DNA"/>
</dbReference>
<name>A0ABQ2HTH0_9BACT</name>
<organism evidence="1 2">
    <name type="scientific">Dyadobacter beijingensis</name>
    <dbReference type="NCBI Taxonomy" id="365489"/>
    <lineage>
        <taxon>Bacteria</taxon>
        <taxon>Pseudomonadati</taxon>
        <taxon>Bacteroidota</taxon>
        <taxon>Cytophagia</taxon>
        <taxon>Cytophagales</taxon>
        <taxon>Spirosomataceae</taxon>
        <taxon>Dyadobacter</taxon>
    </lineage>
</organism>
<evidence type="ECO:0000313" key="1">
    <source>
        <dbReference type="EMBL" id="GGM89400.1"/>
    </source>
</evidence>
<evidence type="ECO:0000313" key="2">
    <source>
        <dbReference type="Proteomes" id="UP000632339"/>
    </source>
</evidence>
<protein>
    <submittedName>
        <fullName evidence="1">Uncharacterized protein</fullName>
    </submittedName>
</protein>
<sequence>MFSTNHWLIRNDTNSVVNLLTHYCHAGISPTNAAAALRQYLRDRSEFMTQEEIDNVLDLIAKILEALNEDKQ</sequence>
<reference evidence="2" key="1">
    <citation type="journal article" date="2019" name="Int. J. Syst. Evol. Microbiol.">
        <title>The Global Catalogue of Microorganisms (GCM) 10K type strain sequencing project: providing services to taxonomists for standard genome sequencing and annotation.</title>
        <authorList>
            <consortium name="The Broad Institute Genomics Platform"/>
            <consortium name="The Broad Institute Genome Sequencing Center for Infectious Disease"/>
            <person name="Wu L."/>
            <person name="Ma J."/>
        </authorList>
    </citation>
    <scope>NUCLEOTIDE SEQUENCE [LARGE SCALE GENOMIC DNA]</scope>
    <source>
        <strain evidence="2">CGMCC 1.6375</strain>
    </source>
</reference>
<keyword evidence="2" id="KW-1185">Reference proteome</keyword>
<gene>
    <name evidence="1" type="ORF">GCM10010967_22740</name>
</gene>
<accession>A0ABQ2HTH0</accession>
<comment type="caution">
    <text evidence="1">The sequence shown here is derived from an EMBL/GenBank/DDBJ whole genome shotgun (WGS) entry which is preliminary data.</text>
</comment>